<comment type="caution">
    <text evidence="10">The sequence shown here is derived from an EMBL/GenBank/DDBJ whole genome shotgun (WGS) entry which is preliminary data.</text>
</comment>
<sequence>MIPVILVKRLLRLHVKLSKNRVIIIAGAVVVFALLFPALFVVFEGVDFFTALYWAVITMATIGYGDVTPKTVSGRVVAMAAAVVGISTFTALVSVLAELFVSSSLRRMMGMHRVKYSEHYVVIGEGSTVPSCVQELLLAIARGEAKPGDIVVVFPKEEEKKKVKLPEEVEVLVGDPTSEDTLRRAGVERASNVILALEDDSKAVFTTLMIKRMSRARVLVEVLKEESITLLKQAGAEQVIPSRNFAGRLLASSVFEPEVVDVIADITTATGGYDISVIIDERAWGRPYLDVLRDLRGRGYTLLGYYLERPVLDPDLDKPIPQGAKLIVVRPAGK</sequence>
<dbReference type="PROSITE" id="PS51201">
    <property type="entry name" value="RCK_N"/>
    <property type="match status" value="1"/>
</dbReference>
<evidence type="ECO:0000256" key="8">
    <source>
        <dbReference type="SAM" id="Phobius"/>
    </source>
</evidence>
<feature type="transmembrane region" description="Helical" evidence="8">
    <location>
        <begin position="77"/>
        <end position="101"/>
    </location>
</feature>
<dbReference type="GO" id="GO:0005267">
    <property type="term" value="F:potassium channel activity"/>
    <property type="evidence" value="ECO:0007669"/>
    <property type="project" value="InterPro"/>
</dbReference>
<dbReference type="AlphaFoldDB" id="A0AAE4NYJ5"/>
<dbReference type="InterPro" id="IPR013099">
    <property type="entry name" value="K_chnl_dom"/>
</dbReference>
<evidence type="ECO:0000313" key="11">
    <source>
        <dbReference type="Proteomes" id="UP001245683"/>
    </source>
</evidence>
<accession>A0AAE4NYJ5</accession>
<evidence type="ECO:0000259" key="9">
    <source>
        <dbReference type="PROSITE" id="PS51201"/>
    </source>
</evidence>
<feature type="domain" description="RCK N-terminal" evidence="9">
    <location>
        <begin position="117"/>
        <end position="241"/>
    </location>
</feature>
<dbReference type="Gene3D" id="3.40.50.720">
    <property type="entry name" value="NAD(P)-binding Rossmann-like Domain"/>
    <property type="match status" value="1"/>
</dbReference>
<comment type="subcellular location">
    <subcellularLocation>
        <location evidence="1">Cell membrane</location>
        <topology evidence="1">Multi-pass membrane protein</topology>
    </subcellularLocation>
</comment>
<dbReference type="Gene3D" id="1.10.287.70">
    <property type="match status" value="1"/>
</dbReference>
<organism evidence="10 11">
    <name type="scientific">Thermococcus waiotapuensis</name>
    <dbReference type="NCBI Taxonomy" id="90909"/>
    <lineage>
        <taxon>Archaea</taxon>
        <taxon>Methanobacteriati</taxon>
        <taxon>Methanobacteriota</taxon>
        <taxon>Thermococci</taxon>
        <taxon>Thermococcales</taxon>
        <taxon>Thermococcaceae</taxon>
        <taxon>Thermococcus</taxon>
    </lineage>
</organism>
<dbReference type="PANTHER" id="PTHR43833:SF9">
    <property type="entry name" value="POTASSIUM CHANNEL PROTEIN YUGO-RELATED"/>
    <property type="match status" value="1"/>
</dbReference>
<evidence type="ECO:0000256" key="4">
    <source>
        <dbReference type="ARBA" id="ARBA00022989"/>
    </source>
</evidence>
<reference evidence="10 11" key="1">
    <citation type="submission" date="2023-08" db="EMBL/GenBank/DDBJ databases">
        <title>Draft genome sequence of Thermococcus waiotapuensis WT1T, a thermophilic sulphur-dependent archaeon from order Thermococcales.</title>
        <authorList>
            <person name="Manners S.H."/>
            <person name="Carere C.R."/>
            <person name="Dhami M.K."/>
            <person name="Dobson R.C.J."/>
            <person name="Stott M.B."/>
        </authorList>
    </citation>
    <scope>NUCLEOTIDE SEQUENCE [LARGE SCALE GENOMIC DNA]</scope>
    <source>
        <strain evidence="10 11">WT1</strain>
    </source>
</reference>
<dbReference type="InterPro" id="IPR003148">
    <property type="entry name" value="RCK_N"/>
</dbReference>
<evidence type="ECO:0000256" key="5">
    <source>
        <dbReference type="ARBA" id="ARBA00023065"/>
    </source>
</evidence>
<keyword evidence="4 8" id="KW-1133">Transmembrane helix</keyword>
<keyword evidence="11" id="KW-1185">Reference proteome</keyword>
<evidence type="ECO:0000313" key="10">
    <source>
        <dbReference type="EMBL" id="MDV3104671.1"/>
    </source>
</evidence>
<dbReference type="RefSeq" id="WP_315343183.1">
    <property type="nucleotide sequence ID" value="NZ_JAVDZE010000006.1"/>
</dbReference>
<evidence type="ECO:0000256" key="3">
    <source>
        <dbReference type="ARBA" id="ARBA00022692"/>
    </source>
</evidence>
<dbReference type="PRINTS" id="PR00169">
    <property type="entry name" value="KCHANNEL"/>
</dbReference>
<evidence type="ECO:0000256" key="7">
    <source>
        <dbReference type="ARBA" id="ARBA00023303"/>
    </source>
</evidence>
<name>A0AAE4NYJ5_9EURY</name>
<dbReference type="PANTHER" id="PTHR43833">
    <property type="entry name" value="POTASSIUM CHANNEL PROTEIN 2-RELATED-RELATED"/>
    <property type="match status" value="1"/>
</dbReference>
<evidence type="ECO:0000256" key="1">
    <source>
        <dbReference type="ARBA" id="ARBA00004651"/>
    </source>
</evidence>
<evidence type="ECO:0000256" key="2">
    <source>
        <dbReference type="ARBA" id="ARBA00022448"/>
    </source>
</evidence>
<keyword evidence="7" id="KW-0407">Ion channel</keyword>
<dbReference type="InterPro" id="IPR036291">
    <property type="entry name" value="NAD(P)-bd_dom_sf"/>
</dbReference>
<keyword evidence="5" id="KW-0406">Ion transport</keyword>
<keyword evidence="6 8" id="KW-0472">Membrane</keyword>
<dbReference type="SUPFAM" id="SSF81324">
    <property type="entry name" value="Voltage-gated potassium channels"/>
    <property type="match status" value="1"/>
</dbReference>
<dbReference type="Proteomes" id="UP001245683">
    <property type="component" value="Unassembled WGS sequence"/>
</dbReference>
<dbReference type="Pfam" id="PF07885">
    <property type="entry name" value="Ion_trans_2"/>
    <property type="match status" value="1"/>
</dbReference>
<feature type="transmembrane region" description="Helical" evidence="8">
    <location>
        <begin position="21"/>
        <end position="42"/>
    </location>
</feature>
<feature type="transmembrane region" description="Helical" evidence="8">
    <location>
        <begin position="48"/>
        <end position="65"/>
    </location>
</feature>
<dbReference type="SUPFAM" id="SSF51735">
    <property type="entry name" value="NAD(P)-binding Rossmann-fold domains"/>
    <property type="match status" value="1"/>
</dbReference>
<evidence type="ECO:0000256" key="6">
    <source>
        <dbReference type="ARBA" id="ARBA00023136"/>
    </source>
</evidence>
<gene>
    <name evidence="10" type="ORF">RBI02_09015</name>
</gene>
<dbReference type="PRINTS" id="PR01333">
    <property type="entry name" value="2POREKCHANEL"/>
</dbReference>
<keyword evidence="2" id="KW-0813">Transport</keyword>
<keyword evidence="3 8" id="KW-0812">Transmembrane</keyword>
<protein>
    <submittedName>
        <fullName evidence="10">NAD-binding protein</fullName>
    </submittedName>
</protein>
<dbReference type="InterPro" id="IPR003280">
    <property type="entry name" value="2pore_dom_K_chnl"/>
</dbReference>
<dbReference type="Pfam" id="PF02254">
    <property type="entry name" value="TrkA_N"/>
    <property type="match status" value="1"/>
</dbReference>
<proteinExistence type="predicted"/>
<dbReference type="EMBL" id="JAVDZE010000006">
    <property type="protein sequence ID" value="MDV3104671.1"/>
    <property type="molecule type" value="Genomic_DNA"/>
</dbReference>
<dbReference type="InterPro" id="IPR050721">
    <property type="entry name" value="Trk_Ktr_HKT_K-transport"/>
</dbReference>
<dbReference type="GO" id="GO:0005886">
    <property type="term" value="C:plasma membrane"/>
    <property type="evidence" value="ECO:0007669"/>
    <property type="project" value="UniProtKB-SubCell"/>
</dbReference>